<keyword evidence="5" id="KW-0146">Chitin degradation</keyword>
<accession>A0A0A2KDC1</accession>
<evidence type="ECO:0000256" key="3">
    <source>
        <dbReference type="ARBA" id="ARBA00012729"/>
    </source>
</evidence>
<keyword evidence="4 9" id="KW-0378">Hydrolase</keyword>
<evidence type="ECO:0000256" key="9">
    <source>
        <dbReference type="RuleBase" id="RU000489"/>
    </source>
</evidence>
<dbReference type="InterPro" id="IPR050314">
    <property type="entry name" value="Glycosyl_Hydrlase_18"/>
</dbReference>
<dbReference type="InterPro" id="IPR001223">
    <property type="entry name" value="Glyco_hydro18_cat"/>
</dbReference>
<dbReference type="GO" id="GO:0008061">
    <property type="term" value="F:chitin binding"/>
    <property type="evidence" value="ECO:0007669"/>
    <property type="project" value="InterPro"/>
</dbReference>
<keyword evidence="7 9" id="KW-0326">Glycosidase</keyword>
<feature type="region of interest" description="Disordered" evidence="10">
    <location>
        <begin position="1613"/>
        <end position="1637"/>
    </location>
</feature>
<dbReference type="Pfam" id="PF14040">
    <property type="entry name" value="DNase_NucA_NucB"/>
    <property type="match status" value="1"/>
</dbReference>
<evidence type="ECO:0000313" key="12">
    <source>
        <dbReference type="EMBL" id="KGO65817.1"/>
    </source>
</evidence>
<dbReference type="SMART" id="SM00636">
    <property type="entry name" value="Glyco_18"/>
    <property type="match status" value="1"/>
</dbReference>
<dbReference type="InterPro" id="IPR017853">
    <property type="entry name" value="GH"/>
</dbReference>
<dbReference type="InterPro" id="IPR011583">
    <property type="entry name" value="Chitinase_II/V-like_cat"/>
</dbReference>
<evidence type="ECO:0000256" key="8">
    <source>
        <dbReference type="ARBA" id="ARBA00023326"/>
    </source>
</evidence>
<dbReference type="SUPFAM" id="SSF54556">
    <property type="entry name" value="Chitinase insertion domain"/>
    <property type="match status" value="1"/>
</dbReference>
<evidence type="ECO:0000256" key="10">
    <source>
        <dbReference type="SAM" id="MobiDB-lite"/>
    </source>
</evidence>
<comment type="similarity">
    <text evidence="2">Belongs to the glycosyl hydrolase 18 family. Chitinase class V subfamily.</text>
</comment>
<dbReference type="PhylomeDB" id="A0A0A2KDC1"/>
<comment type="catalytic activity">
    <reaction evidence="1">
        <text>Random endo-hydrolysis of N-acetyl-beta-D-glucosaminide (1-&gt;4)-beta-linkages in chitin and chitodextrins.</text>
        <dbReference type="EC" id="3.2.1.14"/>
    </reaction>
</comment>
<dbReference type="InterPro" id="IPR029070">
    <property type="entry name" value="Chitinase_insertion_sf"/>
</dbReference>
<evidence type="ECO:0000256" key="5">
    <source>
        <dbReference type="ARBA" id="ARBA00023024"/>
    </source>
</evidence>
<organism evidence="12 13">
    <name type="scientific">Penicillium italicum</name>
    <name type="common">Blue mold</name>
    <dbReference type="NCBI Taxonomy" id="40296"/>
    <lineage>
        <taxon>Eukaryota</taxon>
        <taxon>Fungi</taxon>
        <taxon>Dikarya</taxon>
        <taxon>Ascomycota</taxon>
        <taxon>Pezizomycotina</taxon>
        <taxon>Eurotiomycetes</taxon>
        <taxon>Eurotiomycetidae</taxon>
        <taxon>Eurotiales</taxon>
        <taxon>Aspergillaceae</taxon>
        <taxon>Penicillium</taxon>
    </lineage>
</organism>
<keyword evidence="13" id="KW-1185">Reference proteome</keyword>
<dbReference type="Proteomes" id="UP000030104">
    <property type="component" value="Unassembled WGS sequence"/>
</dbReference>
<dbReference type="Pfam" id="PF00704">
    <property type="entry name" value="Glyco_hydro_18"/>
    <property type="match status" value="1"/>
</dbReference>
<dbReference type="GO" id="GO:0008843">
    <property type="term" value="F:endochitinase activity"/>
    <property type="evidence" value="ECO:0007669"/>
    <property type="project" value="UniProtKB-EC"/>
</dbReference>
<proteinExistence type="inferred from homology"/>
<dbReference type="SUPFAM" id="SSF51445">
    <property type="entry name" value="(Trans)glycosidases"/>
    <property type="match status" value="1"/>
</dbReference>
<dbReference type="PROSITE" id="PS51910">
    <property type="entry name" value="GH18_2"/>
    <property type="match status" value="1"/>
</dbReference>
<name>A0A0A2KDC1_PENIT</name>
<dbReference type="Gene3D" id="3.20.20.80">
    <property type="entry name" value="Glycosidases"/>
    <property type="match status" value="1"/>
</dbReference>
<reference evidence="12 13" key="1">
    <citation type="journal article" date="2015" name="Mol. Plant Microbe Interact.">
        <title>Genome, transcriptome, and functional analyses of Penicillium expansum provide new insights into secondary metabolism and pathogenicity.</title>
        <authorList>
            <person name="Ballester A.R."/>
            <person name="Marcet-Houben M."/>
            <person name="Levin E."/>
            <person name="Sela N."/>
            <person name="Selma-Lazaro C."/>
            <person name="Carmona L."/>
            <person name="Wisniewski M."/>
            <person name="Droby S."/>
            <person name="Gonzalez-Candelas L."/>
            <person name="Gabaldon T."/>
        </authorList>
    </citation>
    <scope>NUCLEOTIDE SEQUENCE [LARGE SCALE GENOMIC DNA]</scope>
    <source>
        <strain evidence="12 13">PHI-1</strain>
    </source>
</reference>
<sequence length="1659" mass="180971">MPAAASVMDKVFVDMATSAIQTFVSATVMPLQPVEKMHLPQVQPAPSITDSGCQGDNCGSPTVPSCSSNDVLKRVIGYYEGWSNNRTCDSWSPSDLAVDGLTHLNYAFATFDHDGDDWKVSPMSGVADETEVINDLVNLKSNNPGLSVYLSIGGWSFNDGDTASYWSDMASKASTRKSWAKSVLFELKKYGFNGVDLDWEYPVATDRGGSPDDTKNYVSLISELREVLDASGTSYGISFTTPASYWYLQYFDVPGMLSAGADWTNIMTYDLHGVWDGTDPWIGKVMQAHTNLTEIKSALDLMWRAGVEPSKIVMGTGFYGRSFTVDDPSCVDPGCAFSVAGNAGPCTATAGVLSYKEIVEYMNYDDALVILDDTAAVNYMVWDSATQWVSFDTNVTFQQKIKYANDVCLGGLMIWSLDQDTYDWQALSGLLNKEVASGDLLTGGSMSDETAKDLATLYSAYTGTDCYVSDCVDVNKGQCKSGYSVLEYVHSASLGMIEDPDKNLCKVGSDDSKDAQYRLICCPTDAMPEGCCWEGGSDDGSCTGGGTCGKGTYELVADSYADRTGSNFCTSGKRSLCCNTDSALEKCDWTTCGNVCASDMYTFSMETNFEGTNTYKNCEWYGCSDSCPSSKVLITQRTEIYSITEEGNDSVCSSGTNKLCCDPPNGANSSPVDPKDLFTYPDEDDVSYYYNVQATSNEDATSDDSKDPFAFVMIDGDTSAYDESLVDQWTFLTDEQELSKRDLKHHKRESMFSNNNDTFDNVIETYHIQCTNLYVNVSNCNSLFEGGASNTIVKMPKDLGAGPYARVISLVPLGSQSTSSNIKARSTSEVYELNVDYDLASAATEAKGDVNFRVDYTNLLEYWNEITDSPGSKRKRWFGAYDDWLKKMTAIVKDETSYLPLDYEEKIKLFHAHANCPKTNIDATFDIDANIKLALNGQYGYYFEGSILPTPTLISAYGYFSIEPVAAILITLRAEAVMQSDSGVIELFSAGFPGLSVKGLISIGPELALTGQLSASLQVSGELNAGVSLEWDRTEVYFPQDAAGEKASIAPKDLQSDDNQVYSFEPTFDASLTAQGNLALSLTPEVRFGISVLGGDLMSGYVTVGITNTIKLGVNATASVSGDGSTSAGFCYWADFVYSIFIQANASFIDGAAYWGDKYDVVSLSDPLPLVEETCIKYASSDPLTKRDNVEALVANSTGSGCFGGLIACNTVNDDTDSSGNMTCPYACEGTSCTILDTSSSLSRRQAVTGQCMHYPAMFYNCEWFPNKDIPNLDTSTNGNMPYYSSLGICTNIQNYLDRHASLWAPSYMGDTWMRLTYKPDPSNTNRNQACGDPKKKTSNMAAHCAQVKRSLWPQAVQQAGKNAGGLQGWSESMSCDEFPFNSAAEGGTGASTSCTPWEQQQYQSSITNMIPILHDRTNNNLPWSTEPWTGQLPRQYTVNLFDSTSNPTGTFLGTYGGYLAGNQNLIRARIAGGVNTFGTNSIYYLTATSHNALCHIDDGFNLRSTAMGVKYIKLIVCNVVYGDSLGTDLKKRDGEDDDNYTGRPEMHPGFWQVQELRVPKNWQNHVVLTRRGDSESFARGLAHGSGASHGLKWDDTDSHALHLLDENDQRVQSSTLATRAQGQAIPESEGESDVDLSASASWRKHYGEHLRRHGHGHH</sequence>
<feature type="domain" description="GH18" evidence="11">
    <location>
        <begin position="73"/>
        <end position="434"/>
    </location>
</feature>
<dbReference type="STRING" id="40296.A0A0A2KDC1"/>
<evidence type="ECO:0000313" key="13">
    <source>
        <dbReference type="Proteomes" id="UP000030104"/>
    </source>
</evidence>
<keyword evidence="6" id="KW-0119">Carbohydrate metabolism</keyword>
<dbReference type="GO" id="GO:0000272">
    <property type="term" value="P:polysaccharide catabolic process"/>
    <property type="evidence" value="ECO:0007669"/>
    <property type="project" value="UniProtKB-KW"/>
</dbReference>
<dbReference type="PANTHER" id="PTHR11177:SF333">
    <property type="entry name" value="CHITINASE"/>
    <property type="match status" value="1"/>
</dbReference>
<dbReference type="Gene3D" id="3.10.50.10">
    <property type="match status" value="1"/>
</dbReference>
<evidence type="ECO:0000256" key="6">
    <source>
        <dbReference type="ARBA" id="ARBA00023277"/>
    </source>
</evidence>
<dbReference type="PROSITE" id="PS01095">
    <property type="entry name" value="GH18_1"/>
    <property type="match status" value="1"/>
</dbReference>
<dbReference type="HOGENOM" id="CLU_001837_4_0_1"/>
<evidence type="ECO:0000256" key="7">
    <source>
        <dbReference type="ARBA" id="ARBA00023295"/>
    </source>
</evidence>
<dbReference type="InterPro" id="IPR029476">
    <property type="entry name" value="DNase_NucA_NucB"/>
</dbReference>
<dbReference type="OrthoDB" id="73875at2759"/>
<comment type="caution">
    <text evidence="12">The sequence shown here is derived from an EMBL/GenBank/DDBJ whole genome shotgun (WGS) entry which is preliminary data.</text>
</comment>
<gene>
    <name evidence="12" type="ORF">PITC_018490</name>
</gene>
<keyword evidence="8" id="KW-0624">Polysaccharide degradation</keyword>
<evidence type="ECO:0000256" key="4">
    <source>
        <dbReference type="ARBA" id="ARBA00022801"/>
    </source>
</evidence>
<dbReference type="InterPro" id="IPR001579">
    <property type="entry name" value="Glyco_hydro_18_chit_AS"/>
</dbReference>
<dbReference type="EC" id="3.2.1.14" evidence="3"/>
<protein>
    <recommendedName>
        <fullName evidence="3">chitinase</fullName>
        <ecNumber evidence="3">3.2.1.14</ecNumber>
    </recommendedName>
</protein>
<feature type="compositionally biased region" description="Polar residues" evidence="10">
    <location>
        <begin position="1613"/>
        <end position="1622"/>
    </location>
</feature>
<dbReference type="OMA" id="YCCPEKE"/>
<dbReference type="GO" id="GO:0006032">
    <property type="term" value="P:chitin catabolic process"/>
    <property type="evidence" value="ECO:0007669"/>
    <property type="project" value="UniProtKB-KW"/>
</dbReference>
<evidence type="ECO:0000256" key="2">
    <source>
        <dbReference type="ARBA" id="ARBA00008682"/>
    </source>
</evidence>
<dbReference type="EMBL" id="JQGA01001473">
    <property type="protein sequence ID" value="KGO65817.1"/>
    <property type="molecule type" value="Genomic_DNA"/>
</dbReference>
<evidence type="ECO:0000256" key="1">
    <source>
        <dbReference type="ARBA" id="ARBA00000822"/>
    </source>
</evidence>
<evidence type="ECO:0000259" key="11">
    <source>
        <dbReference type="PROSITE" id="PS51910"/>
    </source>
</evidence>
<dbReference type="PANTHER" id="PTHR11177">
    <property type="entry name" value="CHITINASE"/>
    <property type="match status" value="1"/>
</dbReference>